<keyword evidence="4" id="KW-1185">Reference proteome</keyword>
<evidence type="ECO:0000256" key="2">
    <source>
        <dbReference type="SAM" id="SignalP"/>
    </source>
</evidence>
<proteinExistence type="predicted"/>
<feature type="region of interest" description="Disordered" evidence="1">
    <location>
        <begin position="64"/>
        <end position="97"/>
    </location>
</feature>
<feature type="compositionally biased region" description="Basic and acidic residues" evidence="1">
    <location>
        <begin position="64"/>
        <end position="73"/>
    </location>
</feature>
<feature type="signal peptide" evidence="2">
    <location>
        <begin position="1"/>
        <end position="28"/>
    </location>
</feature>
<reference evidence="4" key="1">
    <citation type="journal article" date="2019" name="Int. J. Syst. Evol. Microbiol.">
        <title>The Global Catalogue of Microorganisms (GCM) 10K type strain sequencing project: providing services to taxonomists for standard genome sequencing and annotation.</title>
        <authorList>
            <consortium name="The Broad Institute Genomics Platform"/>
            <consortium name="The Broad Institute Genome Sequencing Center for Infectious Disease"/>
            <person name="Wu L."/>
            <person name="Ma J."/>
        </authorList>
    </citation>
    <scope>NUCLEOTIDE SEQUENCE [LARGE SCALE GENOMIC DNA]</scope>
    <source>
        <strain evidence="4">JCM 17664</strain>
    </source>
</reference>
<feature type="chain" id="PRO_5047398218" evidence="2">
    <location>
        <begin position="29"/>
        <end position="228"/>
    </location>
</feature>
<accession>A0ABP8G7T2</accession>
<sequence length="228" mass="25122">MLMKKTLRLSVSLLLLGLLLGLRQHADAQLWKRIKNEVKDRVERQAVNTSGNAADAAVDKVKKGAAEAVKGEEAQAPQTQRDAPPPASAREDAAAPSVAPAPMADYHNYDFVPGDRIIFQPDLSSEPDGELPARFTLDKGNAEIQSYEGQKLLHMAAGTRGMVSPLMNSSSYLPEQFTVEFDMMYENPDDNYFRYVNSFAVEFRDSIDKHSGNHPLYGFYIQSASGGI</sequence>
<dbReference type="EMBL" id="BAABFN010000022">
    <property type="protein sequence ID" value="GAA4319022.1"/>
    <property type="molecule type" value="Genomic_DNA"/>
</dbReference>
<dbReference type="Proteomes" id="UP001501207">
    <property type="component" value="Unassembled WGS sequence"/>
</dbReference>
<evidence type="ECO:0000313" key="3">
    <source>
        <dbReference type="EMBL" id="GAA4319022.1"/>
    </source>
</evidence>
<name>A0ABP8G7T2_9BACT</name>
<organism evidence="3 4">
    <name type="scientific">Compostibacter hankyongensis</name>
    <dbReference type="NCBI Taxonomy" id="1007089"/>
    <lineage>
        <taxon>Bacteria</taxon>
        <taxon>Pseudomonadati</taxon>
        <taxon>Bacteroidota</taxon>
        <taxon>Chitinophagia</taxon>
        <taxon>Chitinophagales</taxon>
        <taxon>Chitinophagaceae</taxon>
        <taxon>Compostibacter</taxon>
    </lineage>
</organism>
<evidence type="ECO:0000313" key="4">
    <source>
        <dbReference type="Proteomes" id="UP001501207"/>
    </source>
</evidence>
<protein>
    <submittedName>
        <fullName evidence="3">Uncharacterized protein</fullName>
    </submittedName>
</protein>
<gene>
    <name evidence="3" type="ORF">GCM10023143_32180</name>
</gene>
<evidence type="ECO:0000256" key="1">
    <source>
        <dbReference type="SAM" id="MobiDB-lite"/>
    </source>
</evidence>
<comment type="caution">
    <text evidence="3">The sequence shown here is derived from an EMBL/GenBank/DDBJ whole genome shotgun (WGS) entry which is preliminary data.</text>
</comment>
<keyword evidence="2" id="KW-0732">Signal</keyword>